<keyword evidence="1" id="KW-0560">Oxidoreductase</keyword>
<dbReference type="EMBL" id="SZYD01000018">
    <property type="protein sequence ID" value="KAD2804592.1"/>
    <property type="molecule type" value="Genomic_DNA"/>
</dbReference>
<name>A0A5N6LV16_9ASTR</name>
<dbReference type="PANTHER" id="PTHR45934">
    <property type="entry name" value="FAD/NAD(P)-BINDING OXIDOREDUCTASE FAMILY PROTEIN"/>
    <property type="match status" value="1"/>
</dbReference>
<evidence type="ECO:0000259" key="5">
    <source>
        <dbReference type="Pfam" id="PF01494"/>
    </source>
</evidence>
<dbReference type="Pfam" id="PF01494">
    <property type="entry name" value="FAD_binding_3"/>
    <property type="match status" value="2"/>
</dbReference>
<dbReference type="SUPFAM" id="SSF51905">
    <property type="entry name" value="FAD/NAD(P)-binding domain"/>
    <property type="match status" value="1"/>
</dbReference>
<keyword evidence="7" id="KW-1185">Reference proteome</keyword>
<dbReference type="GO" id="GO:0071949">
    <property type="term" value="F:FAD binding"/>
    <property type="evidence" value="ECO:0007669"/>
    <property type="project" value="InterPro"/>
</dbReference>
<dbReference type="Proteomes" id="UP000326396">
    <property type="component" value="Linkage Group LG8"/>
</dbReference>
<keyword evidence="4" id="KW-1133">Transmembrane helix</keyword>
<dbReference type="PRINTS" id="PR00420">
    <property type="entry name" value="RNGMNOXGNASE"/>
</dbReference>
<proteinExistence type="inferred from homology"/>
<feature type="transmembrane region" description="Helical" evidence="4">
    <location>
        <begin position="14"/>
        <end position="35"/>
    </location>
</feature>
<dbReference type="AlphaFoldDB" id="A0A5N6LV16"/>
<feature type="domain" description="FAD-binding" evidence="5">
    <location>
        <begin position="133"/>
        <end position="309"/>
    </location>
</feature>
<dbReference type="PANTHER" id="PTHR45934:SF28">
    <property type="entry name" value="OS03G0153100 PROTEIN"/>
    <property type="match status" value="1"/>
</dbReference>
<evidence type="ECO:0000256" key="1">
    <source>
        <dbReference type="ARBA" id="ARBA00023002"/>
    </source>
</evidence>
<sequence length="391" mass="43384">MNNMKVQNYEDEDIVIVGAGLAGLTTALALHRLGLRALVLESSKSLRVTGFALTLWTNAWRALDVVGIGDTLRQKSIKITGKGYESRCVRRKDLLETIVNELPPGTIRYSSKVLTIDELGRFKVVHLADGSVLKTKVLIGCDGVNSVVARRLGLAAPVSVGRSAIRGLVDFPNGLGFEPMSHLNFGGGTRFGFRPIDDKTVYWFCTFTSSQVTPSEEELQENPMKMKQFVLNCINKMPKEAQEVVEKTTLSNISYSILKLRLPWNVLFGNIVKQNVCVAGDALHPMTPDINQGGCSALEDAIVLGRCLSDAFLKKSIEKDDEFERIEKGLVKYGRDRRWRSVCLISVAYCVGFIQQSKGIVMSFLRRSWLSNYTSNALLKMANYDCGDLVF</sequence>
<organism evidence="6 7">
    <name type="scientific">Mikania micrantha</name>
    <name type="common">bitter vine</name>
    <dbReference type="NCBI Taxonomy" id="192012"/>
    <lineage>
        <taxon>Eukaryota</taxon>
        <taxon>Viridiplantae</taxon>
        <taxon>Streptophyta</taxon>
        <taxon>Embryophyta</taxon>
        <taxon>Tracheophyta</taxon>
        <taxon>Spermatophyta</taxon>
        <taxon>Magnoliopsida</taxon>
        <taxon>eudicotyledons</taxon>
        <taxon>Gunneridae</taxon>
        <taxon>Pentapetalae</taxon>
        <taxon>asterids</taxon>
        <taxon>campanulids</taxon>
        <taxon>Asterales</taxon>
        <taxon>Asteraceae</taxon>
        <taxon>Asteroideae</taxon>
        <taxon>Heliantheae alliance</taxon>
        <taxon>Eupatorieae</taxon>
        <taxon>Mikania</taxon>
    </lineage>
</organism>
<evidence type="ECO:0000313" key="7">
    <source>
        <dbReference type="Proteomes" id="UP000326396"/>
    </source>
</evidence>
<keyword evidence="2" id="KW-0503">Monooxygenase</keyword>
<keyword evidence="4" id="KW-0812">Transmembrane</keyword>
<evidence type="ECO:0000256" key="3">
    <source>
        <dbReference type="ARBA" id="ARBA00024018"/>
    </source>
</evidence>
<dbReference type="InterPro" id="IPR002938">
    <property type="entry name" value="FAD-bd"/>
</dbReference>
<keyword evidence="4" id="KW-0472">Membrane</keyword>
<gene>
    <name evidence="6" type="ORF">E3N88_37969</name>
</gene>
<dbReference type="GO" id="GO:0004497">
    <property type="term" value="F:monooxygenase activity"/>
    <property type="evidence" value="ECO:0007669"/>
    <property type="project" value="UniProtKB-KW"/>
</dbReference>
<feature type="domain" description="FAD-binding" evidence="5">
    <location>
        <begin position="13"/>
        <end position="92"/>
    </location>
</feature>
<comment type="caution">
    <text evidence="6">The sequence shown here is derived from an EMBL/GenBank/DDBJ whole genome shotgun (WGS) entry which is preliminary data.</text>
</comment>
<dbReference type="OrthoDB" id="655030at2759"/>
<protein>
    <recommendedName>
        <fullName evidence="5">FAD-binding domain-containing protein</fullName>
    </recommendedName>
</protein>
<evidence type="ECO:0000256" key="2">
    <source>
        <dbReference type="ARBA" id="ARBA00023033"/>
    </source>
</evidence>
<evidence type="ECO:0000313" key="6">
    <source>
        <dbReference type="EMBL" id="KAD2804592.1"/>
    </source>
</evidence>
<comment type="similarity">
    <text evidence="3">Belongs to the 3-hydroxybenzoate 6-hydroxylase family.</text>
</comment>
<dbReference type="InterPro" id="IPR044560">
    <property type="entry name" value="MOase"/>
</dbReference>
<dbReference type="Gene3D" id="3.50.50.60">
    <property type="entry name" value="FAD/NAD(P)-binding domain"/>
    <property type="match status" value="1"/>
</dbReference>
<dbReference type="InterPro" id="IPR036188">
    <property type="entry name" value="FAD/NAD-bd_sf"/>
</dbReference>
<evidence type="ECO:0000256" key="4">
    <source>
        <dbReference type="SAM" id="Phobius"/>
    </source>
</evidence>
<accession>A0A5N6LV16</accession>
<reference evidence="6 7" key="1">
    <citation type="submission" date="2019-05" db="EMBL/GenBank/DDBJ databases">
        <title>Mikania micrantha, genome provides insights into the molecular mechanism of rapid growth.</title>
        <authorList>
            <person name="Liu B."/>
        </authorList>
    </citation>
    <scope>NUCLEOTIDE SEQUENCE [LARGE SCALE GENOMIC DNA]</scope>
    <source>
        <strain evidence="6">NLD-2019</strain>
        <tissue evidence="6">Leaf</tissue>
    </source>
</reference>